<proteinExistence type="predicted"/>
<dbReference type="Gene3D" id="3.80.10.10">
    <property type="entry name" value="Ribonuclease Inhibitor"/>
    <property type="match status" value="1"/>
</dbReference>
<dbReference type="STRING" id="7232.A0A484B9M0"/>
<keyword evidence="4" id="KW-0812">Transmembrane</keyword>
<evidence type="ECO:0008006" key="7">
    <source>
        <dbReference type="Google" id="ProtNLM"/>
    </source>
</evidence>
<name>A0A484B9M0_DRONA</name>
<accession>A0A484B9M0</accession>
<evidence type="ECO:0000256" key="2">
    <source>
        <dbReference type="ARBA" id="ARBA00022737"/>
    </source>
</evidence>
<dbReference type="PANTHER" id="PTHR24366:SF96">
    <property type="entry name" value="LEUCINE RICH REPEAT CONTAINING 53"/>
    <property type="match status" value="1"/>
</dbReference>
<comment type="caution">
    <text evidence="5">The sequence shown here is derived from an EMBL/GenBank/DDBJ whole genome shotgun (WGS) entry which is preliminary data.</text>
</comment>
<dbReference type="PANTHER" id="PTHR24366">
    <property type="entry name" value="IG(IMMUNOGLOBULIN) AND LRR(LEUCINE RICH REPEAT) DOMAINS"/>
    <property type="match status" value="1"/>
</dbReference>
<dbReference type="EMBL" id="LSRL02000096">
    <property type="protein sequence ID" value="TDG44730.1"/>
    <property type="molecule type" value="Genomic_DNA"/>
</dbReference>
<dbReference type="OMA" id="GCYFTMP"/>
<dbReference type="OrthoDB" id="26525at2759"/>
<sequence length="604" mass="68788">MIYLAISNIKYIQNGAFGGGIFYHIMLEELQLEQLNKDVFANISSDLKEITIIQHNRDLESIHPEFLDNMIFQIEYLRLEVGIDCIRNVTGIGHNLGAIVHADFSHNNFADKLLEDTFKKLTMVERLFLSHSNIMYLPSYIFQGMKYLKLLDISNNKLITISKTIFGIQKISPNLKIYANNNNWHCDCQLQQEMDEIFVYQNDNWDMICASPEEFLNYSVFDERICKYDSGNTAQSPPMITTTTTTRLTTTTTPFWSTTTTRTTTMMTTRTMTATNSKSTTWRTTTTPTTTTEYNFLPTISTASTVNPSELVPMKCSASTNNVRWPQIDFIPTYFGGVTVKISVEQSDSQSSVGAFWFSKTTKEYYKMEMLPDEFGLGCYFTIPLQTIVTNLAPNAAYTFCLVVDGHNTVSPFSCKSVKVGSNLNTYYNSWSPKRMLAKGISLMVLGVVVFMLIGIMSMYLVLKKKPGWLKGSKRIVKPKHNSDEIIVLPRSKAAQKFHYKEKSMTQHSSQHRFCSFLPRRNSMESVASSDSYINQNVYEVIPTYITFDKIPQVEAPAQPSPKIFNNYQSRSALPHRESVRYAQISPRTKRISSDPLPSLPIDL</sequence>
<evidence type="ECO:0000256" key="1">
    <source>
        <dbReference type="ARBA" id="ARBA00022614"/>
    </source>
</evidence>
<reference evidence="5 6" key="1">
    <citation type="journal article" date="2019" name="J. Hered.">
        <title>An Improved Genome Assembly for Drosophila navojoa, the Basal Species in the mojavensis Cluster.</title>
        <authorList>
            <person name="Vanderlinde T."/>
            <person name="Dupim E.G."/>
            <person name="Nazario-Yepiz N.O."/>
            <person name="Carvalho A.B."/>
        </authorList>
    </citation>
    <scope>NUCLEOTIDE SEQUENCE [LARGE SCALE GENOMIC DNA]</scope>
    <source>
        <strain evidence="5">Navoj_Jal97</strain>
        <tissue evidence="5">Whole organism</tissue>
    </source>
</reference>
<gene>
    <name evidence="5" type="ORF">AWZ03_008871</name>
</gene>
<dbReference type="AlphaFoldDB" id="A0A484B9M0"/>
<feature type="region of interest" description="Disordered" evidence="3">
    <location>
        <begin position="584"/>
        <end position="604"/>
    </location>
</feature>
<keyword evidence="1" id="KW-0433">Leucine-rich repeat</keyword>
<evidence type="ECO:0000313" key="5">
    <source>
        <dbReference type="EMBL" id="TDG44730.1"/>
    </source>
</evidence>
<organism evidence="5 6">
    <name type="scientific">Drosophila navojoa</name>
    <name type="common">Fruit fly</name>
    <dbReference type="NCBI Taxonomy" id="7232"/>
    <lineage>
        <taxon>Eukaryota</taxon>
        <taxon>Metazoa</taxon>
        <taxon>Ecdysozoa</taxon>
        <taxon>Arthropoda</taxon>
        <taxon>Hexapoda</taxon>
        <taxon>Insecta</taxon>
        <taxon>Pterygota</taxon>
        <taxon>Neoptera</taxon>
        <taxon>Endopterygota</taxon>
        <taxon>Diptera</taxon>
        <taxon>Brachycera</taxon>
        <taxon>Muscomorpha</taxon>
        <taxon>Ephydroidea</taxon>
        <taxon>Drosophilidae</taxon>
        <taxon>Drosophila</taxon>
    </lineage>
</organism>
<evidence type="ECO:0000256" key="3">
    <source>
        <dbReference type="SAM" id="MobiDB-lite"/>
    </source>
</evidence>
<keyword evidence="4" id="KW-0472">Membrane</keyword>
<dbReference type="Proteomes" id="UP000295192">
    <property type="component" value="Unassembled WGS sequence"/>
</dbReference>
<dbReference type="KEGG" id="dnv:108652805"/>
<keyword evidence="4" id="KW-1133">Transmembrane helix</keyword>
<keyword evidence="2" id="KW-0677">Repeat</keyword>
<protein>
    <recommendedName>
        <fullName evidence="7">LRRCT domain-containing protein</fullName>
    </recommendedName>
</protein>
<evidence type="ECO:0000256" key="4">
    <source>
        <dbReference type="SAM" id="Phobius"/>
    </source>
</evidence>
<keyword evidence="6" id="KW-1185">Reference proteome</keyword>
<dbReference type="SUPFAM" id="SSF52058">
    <property type="entry name" value="L domain-like"/>
    <property type="match status" value="1"/>
</dbReference>
<feature type="transmembrane region" description="Helical" evidence="4">
    <location>
        <begin position="441"/>
        <end position="463"/>
    </location>
</feature>
<evidence type="ECO:0000313" key="6">
    <source>
        <dbReference type="Proteomes" id="UP000295192"/>
    </source>
</evidence>
<dbReference type="InterPro" id="IPR032675">
    <property type="entry name" value="LRR_dom_sf"/>
</dbReference>